<dbReference type="InterPro" id="IPR029069">
    <property type="entry name" value="HotDog_dom_sf"/>
</dbReference>
<comment type="caution">
    <text evidence="2">The sequence shown here is derived from an EMBL/GenBank/DDBJ whole genome shotgun (WGS) entry which is preliminary data.</text>
</comment>
<dbReference type="SUPFAM" id="SSF54637">
    <property type="entry name" value="Thioesterase/thiol ester dehydrase-isomerase"/>
    <property type="match status" value="1"/>
</dbReference>
<evidence type="ECO:0000313" key="2">
    <source>
        <dbReference type="EMBL" id="KKL86911.1"/>
    </source>
</evidence>
<dbReference type="PANTHER" id="PTHR30272:SF1">
    <property type="entry name" value="3-HYDROXYACYL-[ACYL-CARRIER-PROTEIN] DEHYDRATASE"/>
    <property type="match status" value="1"/>
</dbReference>
<dbReference type="AlphaFoldDB" id="A0A0F9G920"/>
<name>A0A0F9G920_9ZZZZ</name>
<protein>
    <recommendedName>
        <fullName evidence="3">3-hydroxyacyl-[acyl-carrier-protein] dehydratase FabZ</fullName>
    </recommendedName>
</protein>
<gene>
    <name evidence="2" type="ORF">LCGC14_1940000</name>
</gene>
<organism evidence="2">
    <name type="scientific">marine sediment metagenome</name>
    <dbReference type="NCBI Taxonomy" id="412755"/>
    <lineage>
        <taxon>unclassified sequences</taxon>
        <taxon>metagenomes</taxon>
        <taxon>ecological metagenomes</taxon>
    </lineage>
</organism>
<evidence type="ECO:0000256" key="1">
    <source>
        <dbReference type="ARBA" id="ARBA00023239"/>
    </source>
</evidence>
<reference evidence="2" key="1">
    <citation type="journal article" date="2015" name="Nature">
        <title>Complex archaea that bridge the gap between prokaryotes and eukaryotes.</title>
        <authorList>
            <person name="Spang A."/>
            <person name="Saw J.H."/>
            <person name="Jorgensen S.L."/>
            <person name="Zaremba-Niedzwiedzka K."/>
            <person name="Martijn J."/>
            <person name="Lind A.E."/>
            <person name="van Eijk R."/>
            <person name="Schleper C."/>
            <person name="Guy L."/>
            <person name="Ettema T.J."/>
        </authorList>
    </citation>
    <scope>NUCLEOTIDE SEQUENCE</scope>
</reference>
<accession>A0A0F9G920</accession>
<dbReference type="PANTHER" id="PTHR30272">
    <property type="entry name" value="3-HYDROXYACYL-[ACYL-CARRIER-PROTEIN] DEHYDRATASE"/>
    <property type="match status" value="1"/>
</dbReference>
<dbReference type="GO" id="GO:0016829">
    <property type="term" value="F:lyase activity"/>
    <property type="evidence" value="ECO:0007669"/>
    <property type="project" value="UniProtKB-KW"/>
</dbReference>
<dbReference type="EMBL" id="LAZR01020979">
    <property type="protein sequence ID" value="KKL86911.1"/>
    <property type="molecule type" value="Genomic_DNA"/>
</dbReference>
<keyword evidence="1" id="KW-0456">Lyase</keyword>
<dbReference type="Gene3D" id="3.10.129.10">
    <property type="entry name" value="Hotdog Thioesterase"/>
    <property type="match status" value="1"/>
</dbReference>
<sequence>MNNKTVIDHREIAKILPHGYPFLLVDRVVHIDLDNNEIIGQKNVTVN</sequence>
<evidence type="ECO:0008006" key="3">
    <source>
        <dbReference type="Google" id="ProtNLM"/>
    </source>
</evidence>
<dbReference type="InterPro" id="IPR013114">
    <property type="entry name" value="FabA_FabZ"/>
</dbReference>
<proteinExistence type="predicted"/>